<dbReference type="InterPro" id="IPR001584">
    <property type="entry name" value="Integrase_cat-core"/>
</dbReference>
<sequence>MSWWLAGLDIQSTKKYNLAARWLLRQSGVVRQRGEEFDPADLTYQQEVKMPNATTGDEEVIIPEDPLSGINKLLNALEEMTGRTALDKRGELRHVFYLELKRRGGERISEFTTRFRTLVSEMKSEGVVVSDNELGWWFTSYRKPMGAKQAMVSEVDEQPEETADEPVEEAPDPPRDPECQKPGQQLGRKKGKPPVKQVKVTETMNTEHIDPDGSHEVLTVLCSPQKLTADFETAFNQSHMPKEVNLVQGLTKDKRLVGALDSACNRTCTGCEWLSSYLTCLRESAPKAVLELVLVEDENETFRFGNGGCQKSSQRWRLPTMVGGVVLCFWTSVVDVPSLGLLLGRDFLEAVGAVMNFSKKLLHCELLGAEPIRLRQLSAGHFFLGLLPERWPGLGPQRWRKLGVDGVVEIQMSTSRWSYLRYLHLPYPAISTADTWFDQGQKQAKDKVISKRHLMKAYEADKFTFAHLSECIQWRNRIGLDASFCEDPVLQGFKLAKAAKGLSQKVKSAALAEAQTKAQEAAAAGELEQQARELIGPRGGLPTLRKDLVKLAALLNVPIQASDTVEQIKEKVKPTVALLKEGSKPSAKAKAKGDAKKPTLAPFIVESTLYKNLKSEASGSRPPENVPWPQVQAMQKNFQAALDRMALEMQELRNARWEQMTEPSLIADTEMGCQVGPDGYQAGPDMEELYKIDPDFRAEVAMSLEQDFEARLAAQYGEGRIPFLSQEEREVEYFEEMNAHLNEEPFVQVIDLSKNIHEALANEHNSDPTRPFVAEVFTNSRNVMKEAMRRGHVVGSAMSLENGWNFLRRRDREEALRRLQKEKPYCVVLAFPCGSFSPLQYLNSKSRMTWPSRMSSGRILMNFALQVARQQLREGRHCILENPRPSLAWKEPEMRRFIEEDVYEAIFDQCRFGLKGPTGQLHKKATQVVSSSPSVTSLLHDVRCKRDHEHMAVIGGAKITSPAGVYPLPLARAMVRGLEAQFEKDYKPREVLAANAEEDPENGADAGGGQLQDDSDPEMEETVEEKKLARALTLAGAPAEAVVAAKRHQCAVCQERKPPKVQRPASLPAPRDLGDQVHLDLLEVEDGRERKYFVAHCTDYATRFQAAEILKDKSTGEVIRFMQTKWLPTFGAPRVLVCDQGREFVSWQFEEWCSSISTFLYHIAVQAPWQNGVAEKSGGIIKTILAAIVTSKAVVTPEEMDLALAEAVAAYNGDIDGESGTSPYQAALGRQPRMVGDVLGGVQQRLAEHGLIDSKPSLARQLALREVAKVAMTRLHFSRRLRKAELARSRNPTVQDLPEPGSICYFYRPLRFDRKDSASRKRLSLKRWHGPALMVAREGNSNAFLSHKGQLTKCALEHVRKASTMEQIAAGTWREAIEEAVETARLELAAPKSGEAPVLSAVPEENMDEDDEVPNPATPGFLPSSSATMIGDGAQALHGDDLPPVQAKELLPIMIPSTPAIPSRVGSTIPSRRMSGFESVSPFPETVRRAHERRVSEPVPAGAPERALPADASDGGGTKRAAETDAEQLRREDVDFGTVPGSSSEALQADRLPGEEPKLSREQLLHLLQQPNLHPLSQAFYGACLDQLDPLESEVKDHGTWSGRWGLPSRSEWQTFQRLGMSWPTGAPSDHEVQAAQATRKEFHWKQMSAEEKEAFTKAAKEAWSVWEENDAIEILSEEESAMVRKRVAANREDGRVLTPRYVFTDRHESLRTKENPLPLKARARVIVPGYKDVFSFALRKDAPTGSRISQHMIFIHTAANAKKFDDEKKNWRLMSADVKSAFLKGDAYMEGTRELFLENVKGAEPKLPFGDRLARIRKGVFGLSDAPRQWYLRLNKSFLGAGWERSVCDYACWLLWSPDHSVLEGIVLSHVDDLLLGGNARAQASLMEIGNELGFGSVEVDDFVFCGKRIRMLPSGKVELSMTEYHKNLKPIPVSMARKAQASDTLTESERRQLRAVLGSLQWLVAQLRFDQGFSLSSLQGEKPTVSTLLRANNLLKEFQAKSAFTLVFNGMDLSRAGIMAISDASLGNTTKEGGTDGEAHERLYSQSSYFIVLADHDLLNGREGTFAVVDARSHRLPRVCRSTYGAELMGVEEAMDSGVFCRGCFGVFSGLPMHRRDAHKVMEEIPMVSITDAKDTYDRGNSDTNTYGAQKSLAFSVAWVRSILNGKNTSLKWTATANMWVDAGTKLMPLDHMHRILACGKWSYVYNPTYVKQPKKKKVSGAVSGIVPGVAVEAKTAIFPFLQNLCRSPGWHQREGFVVHVAFEAKSFRIPDARYGAWRFPLRTTYGRFDLADGRSVWRLLEENVELSQLPKKQDLLERPAGCLITVFRHLQKAPKVNSKATPTAICVEAMPVNVELLKDREKRLRRDT</sequence>
<feature type="region of interest" description="Disordered" evidence="1">
    <location>
        <begin position="149"/>
        <end position="196"/>
    </location>
</feature>
<organism evidence="3 4">
    <name type="scientific">Durusdinium trenchii</name>
    <dbReference type="NCBI Taxonomy" id="1381693"/>
    <lineage>
        <taxon>Eukaryota</taxon>
        <taxon>Sar</taxon>
        <taxon>Alveolata</taxon>
        <taxon>Dinophyceae</taxon>
        <taxon>Suessiales</taxon>
        <taxon>Symbiodiniaceae</taxon>
        <taxon>Durusdinium</taxon>
    </lineage>
</organism>
<dbReference type="PANTHER" id="PTHR37984:SF5">
    <property type="entry name" value="PROTEIN NYNRIN-LIKE"/>
    <property type="match status" value="1"/>
</dbReference>
<feature type="compositionally biased region" description="Acidic residues" evidence="1">
    <location>
        <begin position="154"/>
        <end position="171"/>
    </location>
</feature>
<dbReference type="InterPro" id="IPR050951">
    <property type="entry name" value="Retrovirus_Pol_polyprotein"/>
</dbReference>
<feature type="compositionally biased region" description="Basic and acidic residues" evidence="1">
    <location>
        <begin position="1486"/>
        <end position="1496"/>
    </location>
</feature>
<protein>
    <recommendedName>
        <fullName evidence="2">Integrase catalytic domain-containing protein</fullName>
    </recommendedName>
</protein>
<feature type="domain" description="Integrase catalytic" evidence="2">
    <location>
        <begin position="1066"/>
        <end position="1231"/>
    </location>
</feature>
<dbReference type="Proteomes" id="UP001642484">
    <property type="component" value="Unassembled WGS sequence"/>
</dbReference>
<evidence type="ECO:0000256" key="1">
    <source>
        <dbReference type="SAM" id="MobiDB-lite"/>
    </source>
</evidence>
<dbReference type="PROSITE" id="PS50994">
    <property type="entry name" value="INTEGRASE"/>
    <property type="match status" value="1"/>
</dbReference>
<dbReference type="EMBL" id="CAXAMN010015391">
    <property type="protein sequence ID" value="CAK9045643.1"/>
    <property type="molecule type" value="Genomic_DNA"/>
</dbReference>
<comment type="caution">
    <text evidence="3">The sequence shown here is derived from an EMBL/GenBank/DDBJ whole genome shotgun (WGS) entry which is preliminary data.</text>
</comment>
<keyword evidence="4" id="KW-1185">Reference proteome</keyword>
<dbReference type="Gene3D" id="3.30.420.10">
    <property type="entry name" value="Ribonuclease H-like superfamily/Ribonuclease H"/>
    <property type="match status" value="1"/>
</dbReference>
<evidence type="ECO:0000259" key="2">
    <source>
        <dbReference type="PROSITE" id="PS50994"/>
    </source>
</evidence>
<reference evidence="3 4" key="1">
    <citation type="submission" date="2024-02" db="EMBL/GenBank/DDBJ databases">
        <authorList>
            <person name="Chen Y."/>
            <person name="Shah S."/>
            <person name="Dougan E. K."/>
            <person name="Thang M."/>
            <person name="Chan C."/>
        </authorList>
    </citation>
    <scope>NUCLEOTIDE SEQUENCE [LARGE SCALE GENOMIC DNA]</scope>
</reference>
<feature type="compositionally biased region" description="Basic and acidic residues" evidence="1">
    <location>
        <begin position="1520"/>
        <end position="1534"/>
    </location>
</feature>
<gene>
    <name evidence="3" type="ORF">CCMP2556_LOCUS23815</name>
</gene>
<accession>A0ABP0M2C8</accession>
<feature type="region of interest" description="Disordered" evidence="1">
    <location>
        <begin position="996"/>
        <end position="1023"/>
    </location>
</feature>
<dbReference type="InterPro" id="IPR036397">
    <property type="entry name" value="RNaseH_sf"/>
</dbReference>
<dbReference type="PANTHER" id="PTHR37984">
    <property type="entry name" value="PROTEIN CBG26694"/>
    <property type="match status" value="1"/>
</dbReference>
<feature type="compositionally biased region" description="Acidic residues" evidence="1">
    <location>
        <begin position="1013"/>
        <end position="1023"/>
    </location>
</feature>
<proteinExistence type="predicted"/>
<feature type="region of interest" description="Disordered" evidence="1">
    <location>
        <begin position="1463"/>
        <end position="1556"/>
    </location>
</feature>
<name>A0ABP0M2C8_9DINO</name>
<evidence type="ECO:0000313" key="4">
    <source>
        <dbReference type="Proteomes" id="UP001642484"/>
    </source>
</evidence>
<evidence type="ECO:0000313" key="3">
    <source>
        <dbReference type="EMBL" id="CAK9045643.1"/>
    </source>
</evidence>
<dbReference type="InterPro" id="IPR012337">
    <property type="entry name" value="RNaseH-like_sf"/>
</dbReference>
<dbReference type="SUPFAM" id="SSF53098">
    <property type="entry name" value="Ribonuclease H-like"/>
    <property type="match status" value="1"/>
</dbReference>